<feature type="signal peptide" evidence="1">
    <location>
        <begin position="1"/>
        <end position="22"/>
    </location>
</feature>
<dbReference type="AlphaFoldDB" id="A0A6A4IMN1"/>
<evidence type="ECO:0000313" key="3">
    <source>
        <dbReference type="Proteomes" id="UP000799118"/>
    </source>
</evidence>
<accession>A0A6A4IMN1</accession>
<evidence type="ECO:0008006" key="4">
    <source>
        <dbReference type="Google" id="ProtNLM"/>
    </source>
</evidence>
<dbReference type="OrthoDB" id="5427350at2759"/>
<organism evidence="2 3">
    <name type="scientific">Gymnopus androsaceus JB14</name>
    <dbReference type="NCBI Taxonomy" id="1447944"/>
    <lineage>
        <taxon>Eukaryota</taxon>
        <taxon>Fungi</taxon>
        <taxon>Dikarya</taxon>
        <taxon>Basidiomycota</taxon>
        <taxon>Agaricomycotina</taxon>
        <taxon>Agaricomycetes</taxon>
        <taxon>Agaricomycetidae</taxon>
        <taxon>Agaricales</taxon>
        <taxon>Marasmiineae</taxon>
        <taxon>Omphalotaceae</taxon>
        <taxon>Gymnopus</taxon>
    </lineage>
</organism>
<dbReference type="PANTHER" id="PTHR35340:SF5">
    <property type="entry name" value="ASST-DOMAIN-CONTAINING PROTEIN"/>
    <property type="match status" value="1"/>
</dbReference>
<dbReference type="Pfam" id="PF14269">
    <property type="entry name" value="Arylsulfotran_2"/>
    <property type="match status" value="1"/>
</dbReference>
<name>A0A6A4IMN1_9AGAR</name>
<feature type="chain" id="PRO_5025667217" description="ASST-domain-containing protein" evidence="1">
    <location>
        <begin position="23"/>
        <end position="529"/>
    </location>
</feature>
<evidence type="ECO:0000313" key="2">
    <source>
        <dbReference type="EMBL" id="KAE9410067.1"/>
    </source>
</evidence>
<gene>
    <name evidence="2" type="ORF">BT96DRAFT_984391</name>
</gene>
<dbReference type="Proteomes" id="UP000799118">
    <property type="component" value="Unassembled WGS sequence"/>
</dbReference>
<proteinExistence type="predicted"/>
<evidence type="ECO:0000256" key="1">
    <source>
        <dbReference type="SAM" id="SignalP"/>
    </source>
</evidence>
<dbReference type="PANTHER" id="PTHR35340">
    <property type="entry name" value="PQQ ENZYME REPEAT PROTEIN-RELATED"/>
    <property type="match status" value="1"/>
</dbReference>
<keyword evidence="1" id="KW-0732">Signal</keyword>
<keyword evidence="3" id="KW-1185">Reference proteome</keyword>
<dbReference type="InterPro" id="IPR053143">
    <property type="entry name" value="Arylsulfate_ST"/>
</dbReference>
<dbReference type="EMBL" id="ML769386">
    <property type="protein sequence ID" value="KAE9410067.1"/>
    <property type="molecule type" value="Genomic_DNA"/>
</dbReference>
<dbReference type="InterPro" id="IPR039535">
    <property type="entry name" value="ASST-like"/>
</dbReference>
<sequence length="529" mass="57106">MFIVSVSIFALLSFSLPRPVTSSVAYCSNQDYESGALGISPYQTYNAALYSPVQINYALPPDDCPSNNQVSGYFFFSPLGAGVEMPGGVIMNPNGTLVYSAEALNFKGESLLRGTVSYQGEDCLAFWVSDGLIVSEGYGSGYNVLVNSSYDVVLNITTSNLTVGADVHELLITSNNTAVMPAYVAETGDLSSFGGPQDGYLVNGIVQEVDIATGEAIFTWKSLDHVDPSECYAPIGILYTGNGTVDDPWDYFHLNSIQKNDDGTYLISSRHCSTLYLVDPAGDIIWRMGGKNSSFTMNEGSGFSWQHHARMHGSGVISVLDDGASQWEADIPYSRGLLLHYDETSMMVSLSSERAPFNRTTSTSQGDVQMLSNGNSIVGWGEMPYYSEHDADGDIVWSAQFAASNEITAYRVFLQSWVGRPSIPPSMSIANSSSGGNVTVYAWWNGATEVTSWQLFGSTLESPLKTTTLTTVSKTDFETVLTYTGSEYAYYQVVAMNGNGQTLDFSNFTGLDGTTFGKADNQTVSAPAL</sequence>
<reference evidence="2" key="1">
    <citation type="journal article" date="2019" name="Environ. Microbiol.">
        <title>Fungal ecological strategies reflected in gene transcription - a case study of two litter decomposers.</title>
        <authorList>
            <person name="Barbi F."/>
            <person name="Kohler A."/>
            <person name="Barry K."/>
            <person name="Baskaran P."/>
            <person name="Daum C."/>
            <person name="Fauchery L."/>
            <person name="Ihrmark K."/>
            <person name="Kuo A."/>
            <person name="LaButti K."/>
            <person name="Lipzen A."/>
            <person name="Morin E."/>
            <person name="Grigoriev I.V."/>
            <person name="Henrissat B."/>
            <person name="Lindahl B."/>
            <person name="Martin F."/>
        </authorList>
    </citation>
    <scope>NUCLEOTIDE SEQUENCE</scope>
    <source>
        <strain evidence="2">JB14</strain>
    </source>
</reference>
<protein>
    <recommendedName>
        <fullName evidence="4">ASST-domain-containing protein</fullName>
    </recommendedName>
</protein>